<dbReference type="Pfam" id="PF06245">
    <property type="entry name" value="DUF1015"/>
    <property type="match status" value="1"/>
</dbReference>
<evidence type="ECO:0000313" key="3">
    <source>
        <dbReference type="EMBL" id="MQN88465.1"/>
    </source>
</evidence>
<accession>A0A3E5AE87</accession>
<evidence type="ECO:0000313" key="6">
    <source>
        <dbReference type="Proteomes" id="UP000261245"/>
    </source>
</evidence>
<reference evidence="8 9" key="2">
    <citation type="submission" date="2019-09" db="EMBL/GenBank/DDBJ databases">
        <title>Distinct polysaccharide growth profiles of human intestinal Prevotella copri isolates.</title>
        <authorList>
            <person name="Fehlner-Peach H."/>
            <person name="Magnabosco C."/>
            <person name="Raghavan V."/>
            <person name="Scher J.U."/>
            <person name="Tett A."/>
            <person name="Cox L.M."/>
            <person name="Gottsegen C."/>
            <person name="Watters A."/>
            <person name="Wiltshire- Gordon J.D."/>
            <person name="Segata N."/>
            <person name="Bonneau R."/>
            <person name="Littman D.R."/>
        </authorList>
    </citation>
    <scope>NUCLEOTIDE SEQUENCE [LARGE SCALE GENOMIC DNA]</scope>
    <source>
        <strain evidence="9">iAA108</strain>
        <strain evidence="2">IAA108</strain>
        <strain evidence="8">iP54</strain>
    </source>
</reference>
<dbReference type="EMBL" id="VZBQ01000005">
    <property type="protein sequence ID" value="MQN88465.1"/>
    <property type="molecule type" value="Genomic_DNA"/>
</dbReference>
<dbReference type="PANTHER" id="PTHR36454">
    <property type="entry name" value="LMO2823 PROTEIN"/>
    <property type="match status" value="1"/>
</dbReference>
<evidence type="ECO:0000313" key="1">
    <source>
        <dbReference type="EMBL" id="MBV3387414.1"/>
    </source>
</evidence>
<reference evidence="3" key="4">
    <citation type="submission" date="2022-12" db="EMBL/GenBank/DDBJ databases">
        <title>Distinct polysaccharide growth profiles of human intestinal Prevotella copri isolates.</title>
        <authorList>
            <person name="Fehlner-Peach H."/>
            <person name="Magnabosco C."/>
            <person name="Raghavan V."/>
            <person name="Scher J.U."/>
            <person name="Tett A."/>
            <person name="Cox L.M."/>
            <person name="Gottsegen C."/>
            <person name="Watters A."/>
            <person name="Wiltshire- Gordon J.D."/>
            <person name="Segata N."/>
            <person name="Bonneau R."/>
            <person name="Littman D.R."/>
        </authorList>
    </citation>
    <scope>NUCLEOTIDE SEQUENCE</scope>
    <source>
        <strain evidence="3">IP54</strain>
    </source>
</reference>
<dbReference type="EMBL" id="JAHOEI010000017">
    <property type="protein sequence ID" value="MBV3387414.1"/>
    <property type="molecule type" value="Genomic_DNA"/>
</dbReference>
<dbReference type="Proteomes" id="UP000283785">
    <property type="component" value="Unassembled WGS sequence"/>
</dbReference>
<evidence type="ECO:0000313" key="4">
    <source>
        <dbReference type="EMBL" id="RGN09244.1"/>
    </source>
</evidence>
<gene>
    <name evidence="5" type="ORF">DWV76_06270</name>
    <name evidence="4" type="ORF">DXB80_07880</name>
    <name evidence="3" type="ORF">F7D59_00925</name>
    <name evidence="2" type="ORF">F7D74_07360</name>
    <name evidence="1" type="ORF">KSW82_06645</name>
</gene>
<comment type="caution">
    <text evidence="4">The sequence shown here is derived from an EMBL/GenBank/DDBJ whole genome shotgun (WGS) entry which is preliminary data.</text>
</comment>
<evidence type="ECO:0000313" key="9">
    <source>
        <dbReference type="Proteomes" id="UP000421408"/>
    </source>
</evidence>
<sequence>MAIVKPFKGVRPPKNLVEQVESRPYDVLNSEEARAEAGDNEKSLYHIIKPEINFEPGTSEYDPRVYESAAENFRKFQENGWLKQDDKEQYYIYAQTMNGKTQYGLVVGAYVNDYMTGVIKKHELTRRDKEEDRMKHVRVCNANIEPVFFAYPDNEVLNELLMRYAATTPEYDFIAPIDGFRHQFWVVSDDQDIATITAEFAKMPSLYIADGHHRSAAAALVGAEKAKQNPNHTGKEEYNYFMAVCFQASQLTILDYNRVVKDLNGLTSDQFLDALTKNFEVIDIDAINVNVSGDEEGIPCYEKMAIDDAISQFGLDILKPAALHSFLLYLDGKWYGLFAKPGTYDDADPIGVLDVDISSRLILDEILGIKDLRSDKRIDFVGGLRGLGELKRRVDSGEMKMALALHPVSMQQIMDIADSGKIMPPKATWFEPKLRSGLIIHKLD</sequence>
<evidence type="ECO:0000313" key="7">
    <source>
        <dbReference type="Proteomes" id="UP000283785"/>
    </source>
</evidence>
<dbReference type="EMBL" id="QSAG01000008">
    <property type="protein sequence ID" value="RGW43305.1"/>
    <property type="molecule type" value="Genomic_DNA"/>
</dbReference>
<protein>
    <submittedName>
        <fullName evidence="4">DUF1015 domain-containing protein</fullName>
    </submittedName>
</protein>
<dbReference type="AlphaFoldDB" id="A0A3E5AE87"/>
<dbReference type="PANTHER" id="PTHR36454:SF1">
    <property type="entry name" value="DUF1015 DOMAIN-CONTAINING PROTEIN"/>
    <property type="match status" value="1"/>
</dbReference>
<evidence type="ECO:0000313" key="2">
    <source>
        <dbReference type="EMBL" id="MQN83798.1"/>
    </source>
</evidence>
<reference evidence="1" key="3">
    <citation type="submission" date="2021-06" db="EMBL/GenBank/DDBJ databases">
        <title>Collection of gut derived symbiotic bacterial strains cultured from healthy donors.</title>
        <authorList>
            <person name="Lin H."/>
            <person name="Littmann E."/>
            <person name="Pamer E.G."/>
        </authorList>
    </citation>
    <scope>NUCLEOTIDE SEQUENCE</scope>
    <source>
        <strain evidence="1">MSK.21.74</strain>
    </source>
</reference>
<evidence type="ECO:0000313" key="8">
    <source>
        <dbReference type="Proteomes" id="UP000420635"/>
    </source>
</evidence>
<dbReference type="Proteomes" id="UP000421408">
    <property type="component" value="Unassembled WGS sequence"/>
</dbReference>
<dbReference type="RefSeq" id="WP_117727968.1">
    <property type="nucleotide sequence ID" value="NZ_JAHOEA010000014.1"/>
</dbReference>
<dbReference type="InterPro" id="IPR008323">
    <property type="entry name" value="UCP033563"/>
</dbReference>
<dbReference type="Proteomes" id="UP000261245">
    <property type="component" value="Unassembled WGS sequence"/>
</dbReference>
<evidence type="ECO:0000313" key="5">
    <source>
        <dbReference type="EMBL" id="RGW43305.1"/>
    </source>
</evidence>
<dbReference type="PIRSF" id="PIRSF033563">
    <property type="entry name" value="UCP033563"/>
    <property type="match status" value="1"/>
</dbReference>
<name>A0A3E5AE87_9BACT</name>
<dbReference type="Proteomes" id="UP000420635">
    <property type="component" value="Unassembled WGS sequence"/>
</dbReference>
<dbReference type="EMBL" id="VZCC01000044">
    <property type="protein sequence ID" value="MQN83798.1"/>
    <property type="molecule type" value="Genomic_DNA"/>
</dbReference>
<reference evidence="6 7" key="1">
    <citation type="submission" date="2018-08" db="EMBL/GenBank/DDBJ databases">
        <title>A genome reference for cultivated species of the human gut microbiota.</title>
        <authorList>
            <person name="Zou Y."/>
            <person name="Xue W."/>
            <person name="Luo G."/>
        </authorList>
    </citation>
    <scope>NUCLEOTIDE SEQUENCE [LARGE SCALE GENOMIC DNA]</scope>
    <source>
        <strain evidence="5 7">AF12-50</strain>
        <strain evidence="4 6">OM06-11</strain>
    </source>
</reference>
<dbReference type="Proteomes" id="UP001196765">
    <property type="component" value="Unassembled WGS sequence"/>
</dbReference>
<dbReference type="EMBL" id="QSUC01000017">
    <property type="protein sequence ID" value="RGN09244.1"/>
    <property type="molecule type" value="Genomic_DNA"/>
</dbReference>
<organism evidence="4 6">
    <name type="scientific">Segatella copri</name>
    <dbReference type="NCBI Taxonomy" id="165179"/>
    <lineage>
        <taxon>Bacteria</taxon>
        <taxon>Pseudomonadati</taxon>
        <taxon>Bacteroidota</taxon>
        <taxon>Bacteroidia</taxon>
        <taxon>Bacteroidales</taxon>
        <taxon>Prevotellaceae</taxon>
        <taxon>Segatella</taxon>
    </lineage>
</organism>
<proteinExistence type="predicted"/>